<evidence type="ECO:0000313" key="1">
    <source>
        <dbReference type="EMBL" id="TFK36690.1"/>
    </source>
</evidence>
<dbReference type="Proteomes" id="UP000308652">
    <property type="component" value="Unassembled WGS sequence"/>
</dbReference>
<accession>A0A5C3LUM8</accession>
<organism evidence="1 2">
    <name type="scientific">Crucibulum laeve</name>
    <dbReference type="NCBI Taxonomy" id="68775"/>
    <lineage>
        <taxon>Eukaryota</taxon>
        <taxon>Fungi</taxon>
        <taxon>Dikarya</taxon>
        <taxon>Basidiomycota</taxon>
        <taxon>Agaricomycotina</taxon>
        <taxon>Agaricomycetes</taxon>
        <taxon>Agaricomycetidae</taxon>
        <taxon>Agaricales</taxon>
        <taxon>Agaricineae</taxon>
        <taxon>Nidulariaceae</taxon>
        <taxon>Crucibulum</taxon>
    </lineage>
</organism>
<sequence>MWWASVALVHLPLTTLGIIVFILQVLGFRICLCQINNFSRVTKNLRLRRT</sequence>
<protein>
    <submittedName>
        <fullName evidence="1">Uncharacterized protein</fullName>
    </submittedName>
</protein>
<keyword evidence="2" id="KW-1185">Reference proteome</keyword>
<proteinExistence type="predicted"/>
<gene>
    <name evidence="1" type="ORF">BDQ12DRAFT_237507</name>
</gene>
<reference evidence="1 2" key="1">
    <citation type="journal article" date="2019" name="Nat. Ecol. Evol.">
        <title>Megaphylogeny resolves global patterns of mushroom evolution.</title>
        <authorList>
            <person name="Varga T."/>
            <person name="Krizsan K."/>
            <person name="Foldi C."/>
            <person name="Dima B."/>
            <person name="Sanchez-Garcia M."/>
            <person name="Sanchez-Ramirez S."/>
            <person name="Szollosi G.J."/>
            <person name="Szarkandi J.G."/>
            <person name="Papp V."/>
            <person name="Albert L."/>
            <person name="Andreopoulos W."/>
            <person name="Angelini C."/>
            <person name="Antonin V."/>
            <person name="Barry K.W."/>
            <person name="Bougher N.L."/>
            <person name="Buchanan P."/>
            <person name="Buyck B."/>
            <person name="Bense V."/>
            <person name="Catcheside P."/>
            <person name="Chovatia M."/>
            <person name="Cooper J."/>
            <person name="Damon W."/>
            <person name="Desjardin D."/>
            <person name="Finy P."/>
            <person name="Geml J."/>
            <person name="Haridas S."/>
            <person name="Hughes K."/>
            <person name="Justo A."/>
            <person name="Karasinski D."/>
            <person name="Kautmanova I."/>
            <person name="Kiss B."/>
            <person name="Kocsube S."/>
            <person name="Kotiranta H."/>
            <person name="LaButti K.M."/>
            <person name="Lechner B.E."/>
            <person name="Liimatainen K."/>
            <person name="Lipzen A."/>
            <person name="Lukacs Z."/>
            <person name="Mihaltcheva S."/>
            <person name="Morgado L.N."/>
            <person name="Niskanen T."/>
            <person name="Noordeloos M.E."/>
            <person name="Ohm R.A."/>
            <person name="Ortiz-Santana B."/>
            <person name="Ovrebo C."/>
            <person name="Racz N."/>
            <person name="Riley R."/>
            <person name="Savchenko A."/>
            <person name="Shiryaev A."/>
            <person name="Soop K."/>
            <person name="Spirin V."/>
            <person name="Szebenyi C."/>
            <person name="Tomsovsky M."/>
            <person name="Tulloss R.E."/>
            <person name="Uehling J."/>
            <person name="Grigoriev I.V."/>
            <person name="Vagvolgyi C."/>
            <person name="Papp T."/>
            <person name="Martin F.M."/>
            <person name="Miettinen O."/>
            <person name="Hibbett D.S."/>
            <person name="Nagy L.G."/>
        </authorList>
    </citation>
    <scope>NUCLEOTIDE SEQUENCE [LARGE SCALE GENOMIC DNA]</scope>
    <source>
        <strain evidence="1 2">CBS 166.37</strain>
    </source>
</reference>
<dbReference type="EMBL" id="ML213612">
    <property type="protein sequence ID" value="TFK36690.1"/>
    <property type="molecule type" value="Genomic_DNA"/>
</dbReference>
<evidence type="ECO:0000313" key="2">
    <source>
        <dbReference type="Proteomes" id="UP000308652"/>
    </source>
</evidence>
<dbReference type="AlphaFoldDB" id="A0A5C3LUM8"/>
<name>A0A5C3LUM8_9AGAR</name>